<protein>
    <submittedName>
        <fullName evidence="3">Flavin reductase (DIM6/NTAB) family NADH-FMN oxidoreductase RutF</fullName>
    </submittedName>
</protein>
<dbReference type="InterPro" id="IPR012349">
    <property type="entry name" value="Split_barrel_FMN-bd"/>
</dbReference>
<evidence type="ECO:0000259" key="2">
    <source>
        <dbReference type="SMART" id="SM00903"/>
    </source>
</evidence>
<dbReference type="AlphaFoldDB" id="A0A2U1CJQ8"/>
<sequence length="181" mass="19611">MVDSEEFRKGLRAFSTGVAVISVKQGDTFHGMTASSFAAVSVDPQLVLFSVARTARAHPLLQSAERFGINLLQSDQAELGHYFAGRRGTRLEIGCDWIEGCPILRRTLGYFVCRKWAQYPGGDHDIFVGEVLALGRSDAPALVCSRGIFHHLGPEITPPTNGQVTRTDCIETALGAASCDM</sequence>
<dbReference type="SMART" id="SM00903">
    <property type="entry name" value="Flavin_Reduct"/>
    <property type="match status" value="1"/>
</dbReference>
<keyword evidence="1" id="KW-0560">Oxidoreductase</keyword>
<dbReference type="GO" id="GO:0010181">
    <property type="term" value="F:FMN binding"/>
    <property type="evidence" value="ECO:0007669"/>
    <property type="project" value="InterPro"/>
</dbReference>
<dbReference type="InterPro" id="IPR050268">
    <property type="entry name" value="NADH-dep_flavin_reductase"/>
</dbReference>
<evidence type="ECO:0000313" key="3">
    <source>
        <dbReference type="EMBL" id="PVY61250.1"/>
    </source>
</evidence>
<comment type="caution">
    <text evidence="3">The sequence shown here is derived from an EMBL/GenBank/DDBJ whole genome shotgun (WGS) entry which is preliminary data.</text>
</comment>
<dbReference type="PANTHER" id="PTHR30466:SF1">
    <property type="entry name" value="FMN REDUCTASE (NADH) RUTF"/>
    <property type="match status" value="1"/>
</dbReference>
<evidence type="ECO:0000256" key="1">
    <source>
        <dbReference type="ARBA" id="ARBA00023002"/>
    </source>
</evidence>
<keyword evidence="4" id="KW-1185">Reference proteome</keyword>
<dbReference type="EMBL" id="QEKO01000004">
    <property type="protein sequence ID" value="PVY61250.1"/>
    <property type="molecule type" value="Genomic_DNA"/>
</dbReference>
<dbReference type="Proteomes" id="UP000246145">
    <property type="component" value="Unassembled WGS sequence"/>
</dbReference>
<evidence type="ECO:0000313" key="4">
    <source>
        <dbReference type="Proteomes" id="UP000246145"/>
    </source>
</evidence>
<dbReference type="Pfam" id="PF01613">
    <property type="entry name" value="Flavin_Reduct"/>
    <property type="match status" value="1"/>
</dbReference>
<gene>
    <name evidence="3" type="ORF">C7440_2800</name>
</gene>
<dbReference type="OrthoDB" id="9792858at2"/>
<dbReference type="GO" id="GO:0042602">
    <property type="term" value="F:riboflavin reductase (NADPH) activity"/>
    <property type="evidence" value="ECO:0007669"/>
    <property type="project" value="TreeGrafter"/>
</dbReference>
<reference evidence="3 4" key="1">
    <citation type="submission" date="2018-04" db="EMBL/GenBank/DDBJ databases">
        <title>Genomic Encyclopedia of Type Strains, Phase IV (KMG-IV): sequencing the most valuable type-strain genomes for metagenomic binning, comparative biology and taxonomic classification.</title>
        <authorList>
            <person name="Goeker M."/>
        </authorList>
    </citation>
    <scope>NUCLEOTIDE SEQUENCE [LARGE SCALE GENOMIC DNA]</scope>
    <source>
        <strain evidence="3 4">DSM 10065</strain>
    </source>
</reference>
<organism evidence="3 4">
    <name type="scientific">Pusillimonas noertemannii</name>
    <dbReference type="NCBI Taxonomy" id="305977"/>
    <lineage>
        <taxon>Bacteria</taxon>
        <taxon>Pseudomonadati</taxon>
        <taxon>Pseudomonadota</taxon>
        <taxon>Betaproteobacteria</taxon>
        <taxon>Burkholderiales</taxon>
        <taxon>Alcaligenaceae</taxon>
        <taxon>Pusillimonas</taxon>
    </lineage>
</organism>
<accession>A0A2U1CJQ8</accession>
<dbReference type="RefSeq" id="WP_116518990.1">
    <property type="nucleotide sequence ID" value="NZ_JACCEX010000004.1"/>
</dbReference>
<name>A0A2U1CJQ8_9BURK</name>
<dbReference type="SUPFAM" id="SSF50475">
    <property type="entry name" value="FMN-binding split barrel"/>
    <property type="match status" value="1"/>
</dbReference>
<dbReference type="Gene3D" id="2.30.110.10">
    <property type="entry name" value="Electron Transport, Fmn-binding Protein, Chain A"/>
    <property type="match status" value="1"/>
</dbReference>
<proteinExistence type="predicted"/>
<dbReference type="PANTHER" id="PTHR30466">
    <property type="entry name" value="FLAVIN REDUCTASE"/>
    <property type="match status" value="1"/>
</dbReference>
<dbReference type="InterPro" id="IPR002563">
    <property type="entry name" value="Flavin_Rdtase-like_dom"/>
</dbReference>
<feature type="domain" description="Flavin reductase like" evidence="2">
    <location>
        <begin position="11"/>
        <end position="151"/>
    </location>
</feature>